<organism evidence="2 3">
    <name type="scientific">Drosophila virilis</name>
    <name type="common">Fruit fly</name>
    <dbReference type="NCBI Taxonomy" id="7244"/>
    <lineage>
        <taxon>Eukaryota</taxon>
        <taxon>Metazoa</taxon>
        <taxon>Ecdysozoa</taxon>
        <taxon>Arthropoda</taxon>
        <taxon>Hexapoda</taxon>
        <taxon>Insecta</taxon>
        <taxon>Pterygota</taxon>
        <taxon>Neoptera</taxon>
        <taxon>Endopterygota</taxon>
        <taxon>Diptera</taxon>
        <taxon>Brachycera</taxon>
        <taxon>Muscomorpha</taxon>
        <taxon>Ephydroidea</taxon>
        <taxon>Drosophilidae</taxon>
        <taxon>Drosophila</taxon>
    </lineage>
</organism>
<sequence length="201" mass="23204">MHRTWARAEQFRSCKESHEIFPREPPQARHNAFIPSFDKEQPSIGLLLGWEYGRLWLKEHKESMDKELSETKPYFIEPDFGWWVNKRTTVLDRRQIFLKKKQNPHFKNCNLSAFANSKTHRKKHTSSSNANSSAAPGSEQAGLVATGLDHAGTVSDGAARMTDAEKRKICKCKDCKQRRCGGQEKYKLLSEIRKSVPIPWY</sequence>
<feature type="compositionally biased region" description="Low complexity" evidence="1">
    <location>
        <begin position="126"/>
        <end position="135"/>
    </location>
</feature>
<feature type="region of interest" description="Disordered" evidence="1">
    <location>
        <begin position="117"/>
        <end position="140"/>
    </location>
</feature>
<dbReference type="InParanoid" id="B4LF61"/>
<name>B4LF61_DROVI</name>
<protein>
    <submittedName>
        <fullName evidence="2">Uncharacterized protein</fullName>
    </submittedName>
</protein>
<dbReference type="OrthoDB" id="7847692at2759"/>
<gene>
    <name evidence="2" type="primary">Dvir\GJ17142</name>
    <name evidence="2" type="ORF">Dvir_GJ17142</name>
</gene>
<dbReference type="EMBL" id="CH940647">
    <property type="protein sequence ID" value="EDW70249.1"/>
    <property type="molecule type" value="Genomic_DNA"/>
</dbReference>
<dbReference type="PhylomeDB" id="B4LF61"/>
<keyword evidence="3" id="KW-1185">Reference proteome</keyword>
<dbReference type="OMA" id="WWVSKRT"/>
<dbReference type="HOGENOM" id="CLU_1379427_0_0_1"/>
<evidence type="ECO:0000313" key="2">
    <source>
        <dbReference type="EMBL" id="EDW70249.1"/>
    </source>
</evidence>
<dbReference type="AlphaFoldDB" id="B4LF61"/>
<reference evidence="2 3" key="1">
    <citation type="journal article" date="2007" name="Nature">
        <title>Evolution of genes and genomes on the Drosophila phylogeny.</title>
        <authorList>
            <consortium name="Drosophila 12 Genomes Consortium"/>
            <person name="Clark A.G."/>
            <person name="Eisen M.B."/>
            <person name="Smith D.R."/>
            <person name="Bergman C.M."/>
            <person name="Oliver B."/>
            <person name="Markow T.A."/>
            <person name="Kaufman T.C."/>
            <person name="Kellis M."/>
            <person name="Gelbart W."/>
            <person name="Iyer V.N."/>
            <person name="Pollard D.A."/>
            <person name="Sackton T.B."/>
            <person name="Larracuente A.M."/>
            <person name="Singh N.D."/>
            <person name="Abad J.P."/>
            <person name="Abt D.N."/>
            <person name="Adryan B."/>
            <person name="Aguade M."/>
            <person name="Akashi H."/>
            <person name="Anderson W.W."/>
            <person name="Aquadro C.F."/>
            <person name="Ardell D.H."/>
            <person name="Arguello R."/>
            <person name="Artieri C.G."/>
            <person name="Barbash D.A."/>
            <person name="Barker D."/>
            <person name="Barsanti P."/>
            <person name="Batterham P."/>
            <person name="Batzoglou S."/>
            <person name="Begun D."/>
            <person name="Bhutkar A."/>
            <person name="Blanco E."/>
            <person name="Bosak S.A."/>
            <person name="Bradley R.K."/>
            <person name="Brand A.D."/>
            <person name="Brent M.R."/>
            <person name="Brooks A.N."/>
            <person name="Brown R.H."/>
            <person name="Butlin R.K."/>
            <person name="Caggese C."/>
            <person name="Calvi B.R."/>
            <person name="Bernardo de Carvalho A."/>
            <person name="Caspi A."/>
            <person name="Castrezana S."/>
            <person name="Celniker S.E."/>
            <person name="Chang J.L."/>
            <person name="Chapple C."/>
            <person name="Chatterji S."/>
            <person name="Chinwalla A."/>
            <person name="Civetta A."/>
            <person name="Clifton S.W."/>
            <person name="Comeron J.M."/>
            <person name="Costello J.C."/>
            <person name="Coyne J.A."/>
            <person name="Daub J."/>
            <person name="David R.G."/>
            <person name="Delcher A.L."/>
            <person name="Delehaunty K."/>
            <person name="Do C.B."/>
            <person name="Ebling H."/>
            <person name="Edwards K."/>
            <person name="Eickbush T."/>
            <person name="Evans J.D."/>
            <person name="Filipski A."/>
            <person name="Findeiss S."/>
            <person name="Freyhult E."/>
            <person name="Fulton L."/>
            <person name="Fulton R."/>
            <person name="Garcia A.C."/>
            <person name="Gardiner A."/>
            <person name="Garfield D.A."/>
            <person name="Garvin B.E."/>
            <person name="Gibson G."/>
            <person name="Gilbert D."/>
            <person name="Gnerre S."/>
            <person name="Godfrey J."/>
            <person name="Good R."/>
            <person name="Gotea V."/>
            <person name="Gravely B."/>
            <person name="Greenberg A.J."/>
            <person name="Griffiths-Jones S."/>
            <person name="Gross S."/>
            <person name="Guigo R."/>
            <person name="Gustafson E.A."/>
            <person name="Haerty W."/>
            <person name="Hahn M.W."/>
            <person name="Halligan D.L."/>
            <person name="Halpern A.L."/>
            <person name="Halter G.M."/>
            <person name="Han M.V."/>
            <person name="Heger A."/>
            <person name="Hillier L."/>
            <person name="Hinrichs A.S."/>
            <person name="Holmes I."/>
            <person name="Hoskins R.A."/>
            <person name="Hubisz M.J."/>
            <person name="Hultmark D."/>
            <person name="Huntley M.A."/>
            <person name="Jaffe D.B."/>
            <person name="Jagadeeshan S."/>
            <person name="Jeck W.R."/>
            <person name="Johnson J."/>
            <person name="Jones C.D."/>
            <person name="Jordan W.C."/>
            <person name="Karpen G.H."/>
            <person name="Kataoka E."/>
            <person name="Keightley P.D."/>
            <person name="Kheradpour P."/>
            <person name="Kirkness E.F."/>
            <person name="Koerich L.B."/>
            <person name="Kristiansen K."/>
            <person name="Kudrna D."/>
            <person name="Kulathinal R.J."/>
            <person name="Kumar S."/>
            <person name="Kwok R."/>
            <person name="Lander E."/>
            <person name="Langley C.H."/>
            <person name="Lapoint R."/>
            <person name="Lazzaro B.P."/>
            <person name="Lee S.J."/>
            <person name="Levesque L."/>
            <person name="Li R."/>
            <person name="Lin C.F."/>
            <person name="Lin M.F."/>
            <person name="Lindblad-Toh K."/>
            <person name="Llopart A."/>
            <person name="Long M."/>
            <person name="Low L."/>
            <person name="Lozovsky E."/>
            <person name="Lu J."/>
            <person name="Luo M."/>
            <person name="Machado C.A."/>
            <person name="Makalowski W."/>
            <person name="Marzo M."/>
            <person name="Matsuda M."/>
            <person name="Matzkin L."/>
            <person name="McAllister B."/>
            <person name="McBride C.S."/>
            <person name="McKernan B."/>
            <person name="McKernan K."/>
            <person name="Mendez-Lago M."/>
            <person name="Minx P."/>
            <person name="Mollenhauer M.U."/>
            <person name="Montooth K."/>
            <person name="Mount S.M."/>
            <person name="Mu X."/>
            <person name="Myers E."/>
            <person name="Negre B."/>
            <person name="Newfeld S."/>
            <person name="Nielsen R."/>
            <person name="Noor M.A."/>
            <person name="O'Grady P."/>
            <person name="Pachter L."/>
            <person name="Papaceit M."/>
            <person name="Parisi M.J."/>
            <person name="Parisi M."/>
            <person name="Parts L."/>
            <person name="Pedersen J.S."/>
            <person name="Pesole G."/>
            <person name="Phillippy A.M."/>
            <person name="Ponting C.P."/>
            <person name="Pop M."/>
            <person name="Porcelli D."/>
            <person name="Powell J.R."/>
            <person name="Prohaska S."/>
            <person name="Pruitt K."/>
            <person name="Puig M."/>
            <person name="Quesneville H."/>
            <person name="Ram K.R."/>
            <person name="Rand D."/>
            <person name="Rasmussen M.D."/>
            <person name="Reed L.K."/>
            <person name="Reenan R."/>
            <person name="Reily A."/>
            <person name="Remington K.A."/>
            <person name="Rieger T.T."/>
            <person name="Ritchie M.G."/>
            <person name="Robin C."/>
            <person name="Rogers Y.H."/>
            <person name="Rohde C."/>
            <person name="Rozas J."/>
            <person name="Rubenfield M.J."/>
            <person name="Ruiz A."/>
            <person name="Russo S."/>
            <person name="Salzberg S.L."/>
            <person name="Sanchez-Gracia A."/>
            <person name="Saranga D.J."/>
            <person name="Sato H."/>
            <person name="Schaeffer S.W."/>
            <person name="Schatz M.C."/>
            <person name="Schlenke T."/>
            <person name="Schwartz R."/>
            <person name="Segarra C."/>
            <person name="Singh R.S."/>
            <person name="Sirot L."/>
            <person name="Sirota M."/>
            <person name="Sisneros N.B."/>
            <person name="Smith C.D."/>
            <person name="Smith T.F."/>
            <person name="Spieth J."/>
            <person name="Stage D.E."/>
            <person name="Stark A."/>
            <person name="Stephan W."/>
            <person name="Strausberg R.L."/>
            <person name="Strempel S."/>
            <person name="Sturgill D."/>
            <person name="Sutton G."/>
            <person name="Sutton G.G."/>
            <person name="Tao W."/>
            <person name="Teichmann S."/>
            <person name="Tobari Y.N."/>
            <person name="Tomimura Y."/>
            <person name="Tsolas J.M."/>
            <person name="Valente V.L."/>
            <person name="Venter E."/>
            <person name="Venter J.C."/>
            <person name="Vicario S."/>
            <person name="Vieira F.G."/>
            <person name="Vilella A.J."/>
            <person name="Villasante A."/>
            <person name="Walenz B."/>
            <person name="Wang J."/>
            <person name="Wasserman M."/>
            <person name="Watts T."/>
            <person name="Wilson D."/>
            <person name="Wilson R.K."/>
            <person name="Wing R.A."/>
            <person name="Wolfner M.F."/>
            <person name="Wong A."/>
            <person name="Wong G.K."/>
            <person name="Wu C.I."/>
            <person name="Wu G."/>
            <person name="Yamamoto D."/>
            <person name="Yang H.P."/>
            <person name="Yang S.P."/>
            <person name="Yorke J.A."/>
            <person name="Yoshida K."/>
            <person name="Zdobnov E."/>
            <person name="Zhang P."/>
            <person name="Zhang Y."/>
            <person name="Zimin A.V."/>
            <person name="Baldwin J."/>
            <person name="Abdouelleil A."/>
            <person name="Abdulkadir J."/>
            <person name="Abebe A."/>
            <person name="Abera B."/>
            <person name="Abreu J."/>
            <person name="Acer S.C."/>
            <person name="Aftuck L."/>
            <person name="Alexander A."/>
            <person name="An P."/>
            <person name="Anderson E."/>
            <person name="Anderson S."/>
            <person name="Arachi H."/>
            <person name="Azer M."/>
            <person name="Bachantsang P."/>
            <person name="Barry A."/>
            <person name="Bayul T."/>
            <person name="Berlin A."/>
            <person name="Bessette D."/>
            <person name="Bloom T."/>
            <person name="Blye J."/>
            <person name="Boguslavskiy L."/>
            <person name="Bonnet C."/>
            <person name="Boukhgalter B."/>
            <person name="Bourzgui I."/>
            <person name="Brown A."/>
            <person name="Cahill P."/>
            <person name="Channer S."/>
            <person name="Cheshatsang Y."/>
            <person name="Chuda L."/>
            <person name="Citroen M."/>
            <person name="Collymore A."/>
            <person name="Cooke P."/>
            <person name="Costello M."/>
            <person name="D'Aco K."/>
            <person name="Daza R."/>
            <person name="De Haan G."/>
            <person name="DeGray S."/>
            <person name="DeMaso C."/>
            <person name="Dhargay N."/>
            <person name="Dooley K."/>
            <person name="Dooley E."/>
            <person name="Doricent M."/>
            <person name="Dorje P."/>
            <person name="Dorjee K."/>
            <person name="Dupes A."/>
            <person name="Elong R."/>
            <person name="Falk J."/>
            <person name="Farina A."/>
            <person name="Faro S."/>
            <person name="Ferguson D."/>
            <person name="Fisher S."/>
            <person name="Foley C.D."/>
            <person name="Franke A."/>
            <person name="Friedrich D."/>
            <person name="Gadbois L."/>
            <person name="Gearin G."/>
            <person name="Gearin C.R."/>
            <person name="Giannoukos G."/>
            <person name="Goode T."/>
            <person name="Graham J."/>
            <person name="Grandbois E."/>
            <person name="Grewal S."/>
            <person name="Gyaltsen K."/>
            <person name="Hafez N."/>
            <person name="Hagos B."/>
            <person name="Hall J."/>
            <person name="Henson C."/>
            <person name="Hollinger A."/>
            <person name="Honan T."/>
            <person name="Huard M.D."/>
            <person name="Hughes L."/>
            <person name="Hurhula B."/>
            <person name="Husby M.E."/>
            <person name="Kamat A."/>
            <person name="Kanga B."/>
            <person name="Kashin S."/>
            <person name="Khazanovich D."/>
            <person name="Kisner P."/>
            <person name="Lance K."/>
            <person name="Lara M."/>
            <person name="Lee W."/>
            <person name="Lennon N."/>
            <person name="Letendre F."/>
            <person name="LeVine R."/>
            <person name="Lipovsky A."/>
            <person name="Liu X."/>
            <person name="Liu J."/>
            <person name="Liu S."/>
            <person name="Lokyitsang T."/>
            <person name="Lokyitsang Y."/>
            <person name="Lubonja R."/>
            <person name="Lui A."/>
            <person name="MacDonald P."/>
            <person name="Magnisalis V."/>
            <person name="Maru K."/>
            <person name="Matthews C."/>
            <person name="McCusker W."/>
            <person name="McDonough S."/>
            <person name="Mehta T."/>
            <person name="Meldrim J."/>
            <person name="Meneus L."/>
            <person name="Mihai O."/>
            <person name="Mihalev A."/>
            <person name="Mihova T."/>
            <person name="Mittelman R."/>
            <person name="Mlenga V."/>
            <person name="Montmayeur A."/>
            <person name="Mulrain L."/>
            <person name="Navidi A."/>
            <person name="Naylor J."/>
            <person name="Negash T."/>
            <person name="Nguyen T."/>
            <person name="Nguyen N."/>
            <person name="Nicol R."/>
            <person name="Norbu C."/>
            <person name="Norbu N."/>
            <person name="Novod N."/>
            <person name="O'Neill B."/>
            <person name="Osman S."/>
            <person name="Markiewicz E."/>
            <person name="Oyono O.L."/>
            <person name="Patti C."/>
            <person name="Phunkhang P."/>
            <person name="Pierre F."/>
            <person name="Priest M."/>
            <person name="Raghuraman S."/>
            <person name="Rege F."/>
            <person name="Reyes R."/>
            <person name="Rise C."/>
            <person name="Rogov P."/>
            <person name="Ross K."/>
            <person name="Ryan E."/>
            <person name="Settipalli S."/>
            <person name="Shea T."/>
            <person name="Sherpa N."/>
            <person name="Shi L."/>
            <person name="Shih D."/>
            <person name="Sparrow T."/>
            <person name="Spaulding J."/>
            <person name="Stalker J."/>
            <person name="Stange-Thomann N."/>
            <person name="Stavropoulos S."/>
            <person name="Stone C."/>
            <person name="Strader C."/>
            <person name="Tesfaye S."/>
            <person name="Thomson T."/>
            <person name="Thoulutsang Y."/>
            <person name="Thoulutsang D."/>
            <person name="Topham K."/>
            <person name="Topping I."/>
            <person name="Tsamla T."/>
            <person name="Vassiliev H."/>
            <person name="Vo A."/>
            <person name="Wangchuk T."/>
            <person name="Wangdi T."/>
            <person name="Weiand M."/>
            <person name="Wilkinson J."/>
            <person name="Wilson A."/>
            <person name="Yadav S."/>
            <person name="Young G."/>
            <person name="Yu Q."/>
            <person name="Zembek L."/>
            <person name="Zhong D."/>
            <person name="Zimmer A."/>
            <person name="Zwirko Z."/>
            <person name="Jaffe D.B."/>
            <person name="Alvarez P."/>
            <person name="Brockman W."/>
            <person name="Butler J."/>
            <person name="Chin C."/>
            <person name="Gnerre S."/>
            <person name="Grabherr M."/>
            <person name="Kleber M."/>
            <person name="Mauceli E."/>
            <person name="MacCallum I."/>
        </authorList>
    </citation>
    <scope>NUCLEOTIDE SEQUENCE [LARGE SCALE GENOMIC DNA]</scope>
    <source>
        <strain evidence="3">Tucson 15010-1051.87</strain>
    </source>
</reference>
<dbReference type="Proteomes" id="UP000008792">
    <property type="component" value="Unassembled WGS sequence"/>
</dbReference>
<accession>B4LF61</accession>
<evidence type="ECO:0000256" key="1">
    <source>
        <dbReference type="SAM" id="MobiDB-lite"/>
    </source>
</evidence>
<proteinExistence type="predicted"/>
<dbReference type="STRING" id="7244.B4LF61"/>
<evidence type="ECO:0000313" key="3">
    <source>
        <dbReference type="Proteomes" id="UP000008792"/>
    </source>
</evidence>